<evidence type="ECO:0000256" key="1">
    <source>
        <dbReference type="ARBA" id="ARBA00006226"/>
    </source>
</evidence>
<name>A0ABR8K759_9NOSO</name>
<accession>A0ABR8K759</accession>
<comment type="similarity">
    <text evidence="1">Belongs to the RelE toxin family.</text>
</comment>
<evidence type="ECO:0000313" key="3">
    <source>
        <dbReference type="EMBL" id="MBD2735332.1"/>
    </source>
</evidence>
<dbReference type="RefSeq" id="WP_190955995.1">
    <property type="nucleotide sequence ID" value="NZ_JACJTU010000013.1"/>
</dbReference>
<dbReference type="InterPro" id="IPR035093">
    <property type="entry name" value="RelE/ParE_toxin_dom_sf"/>
</dbReference>
<protein>
    <submittedName>
        <fullName evidence="3">Type II toxin-antitoxin system RelE/ParE family toxin</fullName>
    </submittedName>
</protein>
<keyword evidence="2" id="KW-1277">Toxin-antitoxin system</keyword>
<dbReference type="PANTHER" id="PTHR33755:SF6">
    <property type="entry name" value="PLASMID STABILIZATION SYSTEM PROTEIN"/>
    <property type="match status" value="1"/>
</dbReference>
<dbReference type="Gene3D" id="3.30.2310.20">
    <property type="entry name" value="RelE-like"/>
    <property type="match status" value="1"/>
</dbReference>
<comment type="caution">
    <text evidence="3">The sequence shown here is derived from an EMBL/GenBank/DDBJ whole genome shotgun (WGS) entry which is preliminary data.</text>
</comment>
<dbReference type="Pfam" id="PF05016">
    <property type="entry name" value="ParE_toxin"/>
    <property type="match status" value="1"/>
</dbReference>
<dbReference type="InterPro" id="IPR007712">
    <property type="entry name" value="RelE/ParE_toxin"/>
</dbReference>
<proteinExistence type="inferred from homology"/>
<dbReference type="InterPro" id="IPR051803">
    <property type="entry name" value="TA_system_RelE-like_toxin"/>
</dbReference>
<dbReference type="PANTHER" id="PTHR33755">
    <property type="entry name" value="TOXIN PARE1-RELATED"/>
    <property type="match status" value="1"/>
</dbReference>
<gene>
    <name evidence="3" type="ORF">H6H03_15750</name>
</gene>
<dbReference type="EMBL" id="JACJTU010000013">
    <property type="protein sequence ID" value="MBD2735332.1"/>
    <property type="molecule type" value="Genomic_DNA"/>
</dbReference>
<reference evidence="3 4" key="1">
    <citation type="journal article" date="2020" name="ISME J.">
        <title>Comparative genomics reveals insights into cyanobacterial evolution and habitat adaptation.</title>
        <authorList>
            <person name="Chen M.Y."/>
            <person name="Teng W.K."/>
            <person name="Zhao L."/>
            <person name="Hu C.X."/>
            <person name="Zhou Y.K."/>
            <person name="Han B.P."/>
            <person name="Song L.R."/>
            <person name="Shu W.S."/>
        </authorList>
    </citation>
    <scope>NUCLEOTIDE SEQUENCE [LARGE SCALE GENOMIC DNA]</scope>
    <source>
        <strain evidence="3 4">FACHB-159</strain>
    </source>
</reference>
<keyword evidence="4" id="KW-1185">Reference proteome</keyword>
<dbReference type="Proteomes" id="UP000637383">
    <property type="component" value="Unassembled WGS sequence"/>
</dbReference>
<evidence type="ECO:0000313" key="4">
    <source>
        <dbReference type="Proteomes" id="UP000637383"/>
    </source>
</evidence>
<sequence length="100" mass="11520">MKRHIISPEASQDLSEIIDYFVTKNINAGESFVEKFDKKCRYLASFPNMGRSYENIKVNLRGVPLDGYIILYRVIDNGIEIVRVVSGYRNIESLFAEPDE</sequence>
<organism evidence="3 4">
    <name type="scientific">Nostoc paludosum FACHB-159</name>
    <dbReference type="NCBI Taxonomy" id="2692908"/>
    <lineage>
        <taxon>Bacteria</taxon>
        <taxon>Bacillati</taxon>
        <taxon>Cyanobacteriota</taxon>
        <taxon>Cyanophyceae</taxon>
        <taxon>Nostocales</taxon>
        <taxon>Nostocaceae</taxon>
        <taxon>Nostoc</taxon>
    </lineage>
</organism>
<evidence type="ECO:0000256" key="2">
    <source>
        <dbReference type="ARBA" id="ARBA00022649"/>
    </source>
</evidence>